<sequence length="336" mass="35196">MTDFSPAQRRDCSPRPGAVRQRGNGDLRAASADSRPSDVGAVTVDCGAACGGRATAHRGAAGNDAATSSSGAAGNGVRTSSCGAAGNGEAALHCGTSANGEATPSCGAAGNGDAALHCGTSANGEATALCASPEEALRTIAFTGRTLGALLYYSPARPEQQPLLHALAGDAWLEEWPALPGLAEAGALMQQGLVADQRATLEQEFQRLFLGPHALPAPQWGSVYLDEESVVYGESTLALRAWLRQRGIAPALATNEPEDHCGLLLLLSAWLAENAPSSLDTLLEEHLLPWAPRFLTLLCEGTVHPFYQGLGRLTRITLAHWRQYRGLTPPVRKLYR</sequence>
<keyword evidence="1" id="KW-0143">Chaperone</keyword>
<dbReference type="PATRIC" id="fig|1239307.3.peg.609"/>
<dbReference type="Pfam" id="PF02613">
    <property type="entry name" value="Nitrate_red_del"/>
    <property type="match status" value="1"/>
</dbReference>
<protein>
    <submittedName>
        <fullName evidence="3">Twin-argninine leader-binding protein</fullName>
    </submittedName>
</protein>
<dbReference type="KEGG" id="sod:Sant_0568"/>
<gene>
    <name evidence="3" type="primary">dmsD</name>
    <name evidence="3" type="ORF">Sant_0568</name>
</gene>
<accession>W0HPB4</accession>
<dbReference type="Proteomes" id="UP000019028">
    <property type="component" value="Chromosome"/>
</dbReference>
<dbReference type="EMBL" id="CP006569">
    <property type="protein sequence ID" value="AHF75664.1"/>
    <property type="molecule type" value="Genomic_DNA"/>
</dbReference>
<evidence type="ECO:0000256" key="2">
    <source>
        <dbReference type="SAM" id="MobiDB-lite"/>
    </source>
</evidence>
<evidence type="ECO:0000256" key="1">
    <source>
        <dbReference type="ARBA" id="ARBA00023186"/>
    </source>
</evidence>
<dbReference type="HOGENOM" id="CLU_826106_0_0_6"/>
<dbReference type="NCBIfam" id="NF008632">
    <property type="entry name" value="PRK11621.1"/>
    <property type="match status" value="1"/>
</dbReference>
<proteinExistence type="predicted"/>
<reference evidence="3 4" key="1">
    <citation type="journal article" date="2014" name="Genome Biol. Evol.">
        <title>Genome degeneration and adaptation in a nascent stage of symbiosis.</title>
        <authorList>
            <person name="Oakeson K.F."/>
            <person name="Gil R."/>
            <person name="Clayton A.L."/>
            <person name="Dunn D.M."/>
            <person name="von Niederhausern A.C."/>
            <person name="Hamil C."/>
            <person name="Aoyagi A."/>
            <person name="Duval B."/>
            <person name="Baca A."/>
            <person name="Silva F.J."/>
            <person name="Vallier A."/>
            <person name="Jackson D.G."/>
            <person name="Latorre A."/>
            <person name="Weiss R.B."/>
            <person name="Heddi A."/>
            <person name="Moya A."/>
            <person name="Dale C."/>
        </authorList>
    </citation>
    <scope>NUCLEOTIDE SEQUENCE [LARGE SCALE GENOMIC DNA]</scope>
    <source>
        <strain evidence="3 4">HS1</strain>
    </source>
</reference>
<evidence type="ECO:0000313" key="3">
    <source>
        <dbReference type="EMBL" id="AHF75664.1"/>
    </source>
</evidence>
<name>W0HPB4_9GAMM</name>
<dbReference type="Gene3D" id="1.10.3480.10">
    <property type="entry name" value="TorD-like"/>
    <property type="match status" value="1"/>
</dbReference>
<organism evidence="3 4">
    <name type="scientific">Sodalis praecaptivus</name>
    <dbReference type="NCBI Taxonomy" id="1239307"/>
    <lineage>
        <taxon>Bacteria</taxon>
        <taxon>Pseudomonadati</taxon>
        <taxon>Pseudomonadota</taxon>
        <taxon>Gammaproteobacteria</taxon>
        <taxon>Enterobacterales</taxon>
        <taxon>Bruguierivoracaceae</taxon>
        <taxon>Sodalis</taxon>
    </lineage>
</organism>
<dbReference type="InterPro" id="IPR050289">
    <property type="entry name" value="TorD/DmsD_chaperones"/>
</dbReference>
<dbReference type="InterPro" id="IPR036411">
    <property type="entry name" value="TorD-like_sf"/>
</dbReference>
<dbReference type="InterPro" id="IPR020945">
    <property type="entry name" value="DMSO/NO3_reduct_chaperone"/>
</dbReference>
<feature type="region of interest" description="Disordered" evidence="2">
    <location>
        <begin position="1"/>
        <end position="39"/>
    </location>
</feature>
<dbReference type="PANTHER" id="PTHR34227">
    <property type="entry name" value="CHAPERONE PROTEIN YCDY"/>
    <property type="match status" value="1"/>
</dbReference>
<dbReference type="PANTHER" id="PTHR34227:SF6">
    <property type="entry name" value="TAT PROOFREADING CHAPERONE DMSD"/>
    <property type="match status" value="1"/>
</dbReference>
<keyword evidence="4" id="KW-1185">Reference proteome</keyword>
<evidence type="ECO:0000313" key="4">
    <source>
        <dbReference type="Proteomes" id="UP000019028"/>
    </source>
</evidence>
<dbReference type="SUPFAM" id="SSF89155">
    <property type="entry name" value="TorD-like"/>
    <property type="match status" value="1"/>
</dbReference>
<dbReference type="AlphaFoldDB" id="W0HPB4"/>